<dbReference type="InterPro" id="IPR011051">
    <property type="entry name" value="RmlC_Cupin_sf"/>
</dbReference>
<accession>A0A8K0GQ15</accession>
<sequence length="275" mass="31054">MYVAAHINNKDAQAMVDTGASHNFIKREEAMRLGLKLEKGQGRLKTMNTEARPLDEFFKQFNVIPLLHYNAMCIMEGDPCMISTMAKPSTNPKRLSDIQLEKELGGDVTHIATFCKDQEADTPEEIPREMGKVFEEFKDVMTPELPKKLPPSGEVDHKLEDKPDTSNMIADVSSGKVELASTIGLIHFQLNPKHDNADAFAALSSQNPRVITIANAVFGSEPRISPDVLTKAFQFDENVIDYLQMSFWVDNNYDKEIMKQPGIDYLHIYLQYLTE</sequence>
<evidence type="ECO:0000313" key="3">
    <source>
        <dbReference type="EMBL" id="KAF3434274.1"/>
    </source>
</evidence>
<dbReference type="Pfam" id="PF13650">
    <property type="entry name" value="Asp_protease_2"/>
    <property type="match status" value="1"/>
</dbReference>
<organism evidence="3 4">
    <name type="scientific">Rhamnella rubrinervis</name>
    <dbReference type="NCBI Taxonomy" id="2594499"/>
    <lineage>
        <taxon>Eukaryota</taxon>
        <taxon>Viridiplantae</taxon>
        <taxon>Streptophyta</taxon>
        <taxon>Embryophyta</taxon>
        <taxon>Tracheophyta</taxon>
        <taxon>Spermatophyta</taxon>
        <taxon>Magnoliopsida</taxon>
        <taxon>eudicotyledons</taxon>
        <taxon>Gunneridae</taxon>
        <taxon>Pentapetalae</taxon>
        <taxon>rosids</taxon>
        <taxon>fabids</taxon>
        <taxon>Rosales</taxon>
        <taxon>Rhamnaceae</taxon>
        <taxon>rhamnoid group</taxon>
        <taxon>Rhamneae</taxon>
        <taxon>Rhamnella</taxon>
    </lineage>
</organism>
<dbReference type="Gene3D" id="2.60.120.10">
    <property type="entry name" value="Jelly Rolls"/>
    <property type="match status" value="1"/>
</dbReference>
<comment type="caution">
    <text evidence="3">The sequence shown here is derived from an EMBL/GenBank/DDBJ whole genome shotgun (WGS) entry which is preliminary data.</text>
</comment>
<dbReference type="Pfam" id="PF00190">
    <property type="entry name" value="Cupin_1"/>
    <property type="match status" value="1"/>
</dbReference>
<feature type="domain" description="Cupin type-1" evidence="2">
    <location>
        <begin position="165"/>
        <end position="240"/>
    </location>
</feature>
<evidence type="ECO:0000313" key="4">
    <source>
        <dbReference type="Proteomes" id="UP000796880"/>
    </source>
</evidence>
<name>A0A8K0GQ15_9ROSA</name>
<dbReference type="SUPFAM" id="SSF50630">
    <property type="entry name" value="Acid proteases"/>
    <property type="match status" value="1"/>
</dbReference>
<keyword evidence="4" id="KW-1185">Reference proteome</keyword>
<dbReference type="InterPro" id="IPR014710">
    <property type="entry name" value="RmlC-like_jellyroll"/>
</dbReference>
<dbReference type="Proteomes" id="UP000796880">
    <property type="component" value="Unassembled WGS sequence"/>
</dbReference>
<dbReference type="Gene3D" id="2.40.70.10">
    <property type="entry name" value="Acid Proteases"/>
    <property type="match status" value="1"/>
</dbReference>
<feature type="compositionally biased region" description="Basic and acidic residues" evidence="1">
    <location>
        <begin position="154"/>
        <end position="164"/>
    </location>
</feature>
<dbReference type="EMBL" id="VOIH02000011">
    <property type="protein sequence ID" value="KAF3434274.1"/>
    <property type="molecule type" value="Genomic_DNA"/>
</dbReference>
<protein>
    <recommendedName>
        <fullName evidence="2">Cupin type-1 domain-containing protein</fullName>
    </recommendedName>
</protein>
<proteinExistence type="predicted"/>
<reference evidence="3" key="1">
    <citation type="submission" date="2020-03" db="EMBL/GenBank/DDBJ databases">
        <title>A high-quality chromosome-level genome assembly of a woody plant with both climbing and erect habits, Rhamnella rubrinervis.</title>
        <authorList>
            <person name="Lu Z."/>
            <person name="Yang Y."/>
            <person name="Zhu X."/>
            <person name="Sun Y."/>
        </authorList>
    </citation>
    <scope>NUCLEOTIDE SEQUENCE</scope>
    <source>
        <strain evidence="3">BYM</strain>
        <tissue evidence="3">Leaf</tissue>
    </source>
</reference>
<feature type="region of interest" description="Disordered" evidence="1">
    <location>
        <begin position="143"/>
        <end position="167"/>
    </location>
</feature>
<evidence type="ECO:0000259" key="2">
    <source>
        <dbReference type="Pfam" id="PF00190"/>
    </source>
</evidence>
<dbReference type="AlphaFoldDB" id="A0A8K0GQ15"/>
<dbReference type="SUPFAM" id="SSF51182">
    <property type="entry name" value="RmlC-like cupins"/>
    <property type="match status" value="1"/>
</dbReference>
<evidence type="ECO:0000256" key="1">
    <source>
        <dbReference type="SAM" id="MobiDB-lite"/>
    </source>
</evidence>
<dbReference type="PANTHER" id="PTHR31238">
    <property type="entry name" value="GERMIN-LIKE PROTEIN SUBFAMILY 3 MEMBER 3"/>
    <property type="match status" value="1"/>
</dbReference>
<gene>
    <name evidence="3" type="ORF">FNV43_RR25377</name>
</gene>
<dbReference type="CDD" id="cd00303">
    <property type="entry name" value="retropepsin_like"/>
    <property type="match status" value="1"/>
</dbReference>
<dbReference type="InterPro" id="IPR021109">
    <property type="entry name" value="Peptidase_aspartic_dom_sf"/>
</dbReference>
<dbReference type="InterPro" id="IPR006045">
    <property type="entry name" value="Cupin_1"/>
</dbReference>
<dbReference type="OrthoDB" id="1921208at2759"/>